<evidence type="ECO:0008006" key="4">
    <source>
        <dbReference type="Google" id="ProtNLM"/>
    </source>
</evidence>
<dbReference type="Proteomes" id="UP000053328">
    <property type="component" value="Unassembled WGS sequence"/>
</dbReference>
<keyword evidence="3" id="KW-1185">Reference proteome</keyword>
<protein>
    <recommendedName>
        <fullName evidence="4">Transcription factor domain-containing protein</fullName>
    </recommendedName>
</protein>
<dbReference type="EMBL" id="KN847497">
    <property type="protein sequence ID" value="KIW13037.1"/>
    <property type="molecule type" value="Genomic_DNA"/>
</dbReference>
<gene>
    <name evidence="2" type="ORF">PV08_08224</name>
</gene>
<accession>A0A0D1ZJR5</accession>
<feature type="compositionally biased region" description="Basic and acidic residues" evidence="1">
    <location>
        <begin position="52"/>
        <end position="61"/>
    </location>
</feature>
<dbReference type="PANTHER" id="PTHR37540:SF5">
    <property type="entry name" value="TRANSCRIPTION FACTOR DOMAIN-CONTAINING PROTEIN"/>
    <property type="match status" value="1"/>
</dbReference>
<organism evidence="2 3">
    <name type="scientific">Exophiala spinifera</name>
    <dbReference type="NCBI Taxonomy" id="91928"/>
    <lineage>
        <taxon>Eukaryota</taxon>
        <taxon>Fungi</taxon>
        <taxon>Dikarya</taxon>
        <taxon>Ascomycota</taxon>
        <taxon>Pezizomycotina</taxon>
        <taxon>Eurotiomycetes</taxon>
        <taxon>Chaetothyriomycetidae</taxon>
        <taxon>Chaetothyriales</taxon>
        <taxon>Herpotrichiellaceae</taxon>
        <taxon>Exophiala</taxon>
    </lineage>
</organism>
<dbReference type="OrthoDB" id="4158087at2759"/>
<feature type="region of interest" description="Disordered" evidence="1">
    <location>
        <begin position="1"/>
        <end position="61"/>
    </location>
</feature>
<evidence type="ECO:0000313" key="3">
    <source>
        <dbReference type="Proteomes" id="UP000053328"/>
    </source>
</evidence>
<dbReference type="HOGENOM" id="CLU_035146_0_0_1"/>
<evidence type="ECO:0000256" key="1">
    <source>
        <dbReference type="SAM" id="MobiDB-lite"/>
    </source>
</evidence>
<dbReference type="VEuPathDB" id="FungiDB:PV08_08224"/>
<dbReference type="RefSeq" id="XP_016233253.1">
    <property type="nucleotide sequence ID" value="XM_016382550.1"/>
</dbReference>
<sequence>MVDRGWQRSKKNVRDDRTVLGHGSQKAGNHDITITIAGPRSSGKPPSTTAKRTTEANRAQERKVSVQFMQYEPPVSAAGQASERCRRTARRAKSVVQRRRGQAPSAAHPIVSPSPLSVRSSTLRQSIPGSASPLYTFIDPEVSSFQEFIAYYPTRLASALLPISKHAPVSSNAIKEIWLPAAINDEVFLHVILLSSAMHYVSTMNCEDVGDSNLLLKVIFDRLNRRLLTGKYSDTTIGAVSCLALNENGQGSHTQWAIHTAGMSEMIRDRGGMASIPPEKRLKLYRGEIIGAVDTLSMPRLPQPPRTTKSLYDTMKMSFPPHVTLLSAILESNVTRNMSDLLIDLSLFSQTLNYAAKSGVVIDSMAYEEDITRMQYDLLVIDTLGGTALDGACRLAALAFGQSIMQETPFRRSASVEISRQLQGILTVDDSAGFDSDLMFWILVMGALVSSQTAEKEWFRTKLRDRVSQRGHCFSWPAAKALLGAMFWVDCLLDVHGERLWHEVSGPTCVRQSA</sequence>
<name>A0A0D1ZJR5_9EURO</name>
<dbReference type="GeneID" id="27335307"/>
<proteinExistence type="predicted"/>
<dbReference type="AlphaFoldDB" id="A0A0D1ZJR5"/>
<dbReference type="PANTHER" id="PTHR37540">
    <property type="entry name" value="TRANSCRIPTION FACTOR (ACR-2), PUTATIVE-RELATED-RELATED"/>
    <property type="match status" value="1"/>
</dbReference>
<reference evidence="2 3" key="1">
    <citation type="submission" date="2015-01" db="EMBL/GenBank/DDBJ databases">
        <title>The Genome Sequence of Exophiala spinifera CBS89968.</title>
        <authorList>
            <consortium name="The Broad Institute Genomics Platform"/>
            <person name="Cuomo C."/>
            <person name="de Hoog S."/>
            <person name="Gorbushina A."/>
            <person name="Stielow B."/>
            <person name="Teixiera M."/>
            <person name="Abouelleil A."/>
            <person name="Chapman S.B."/>
            <person name="Priest M."/>
            <person name="Young S.K."/>
            <person name="Wortman J."/>
            <person name="Nusbaum C."/>
            <person name="Birren B."/>
        </authorList>
    </citation>
    <scope>NUCLEOTIDE SEQUENCE [LARGE SCALE GENOMIC DNA]</scope>
    <source>
        <strain evidence="2 3">CBS 89968</strain>
    </source>
</reference>
<evidence type="ECO:0000313" key="2">
    <source>
        <dbReference type="EMBL" id="KIW13037.1"/>
    </source>
</evidence>
<dbReference type="STRING" id="91928.A0A0D1ZJR5"/>
<feature type="compositionally biased region" description="Basic and acidic residues" evidence="1">
    <location>
        <begin position="1"/>
        <end position="19"/>
    </location>
</feature>
<feature type="region of interest" description="Disordered" evidence="1">
    <location>
        <begin position="95"/>
        <end position="116"/>
    </location>
</feature>